<dbReference type="AlphaFoldDB" id="A0AAE0BQX8"/>
<dbReference type="PANTHER" id="PTHR31214">
    <property type="entry name" value="PROTEIN FAM221A-RELATED"/>
    <property type="match status" value="1"/>
</dbReference>
<evidence type="ECO:0000313" key="5">
    <source>
        <dbReference type="Proteomes" id="UP001190700"/>
    </source>
</evidence>
<feature type="region of interest" description="Disordered" evidence="3">
    <location>
        <begin position="1"/>
        <end position="48"/>
    </location>
</feature>
<name>A0AAE0BQX8_9CHLO</name>
<evidence type="ECO:0000256" key="2">
    <source>
        <dbReference type="ARBA" id="ARBA00039630"/>
    </source>
</evidence>
<dbReference type="EMBL" id="LGRX02033458">
    <property type="protein sequence ID" value="KAK3241166.1"/>
    <property type="molecule type" value="Genomic_DNA"/>
</dbReference>
<comment type="similarity">
    <text evidence="1">Belongs to the FAM221 family.</text>
</comment>
<gene>
    <name evidence="4" type="ORF">CYMTET_49055</name>
</gene>
<accession>A0AAE0BQX8</accession>
<feature type="region of interest" description="Disordered" evidence="3">
    <location>
        <begin position="61"/>
        <end position="81"/>
    </location>
</feature>
<dbReference type="PANTHER" id="PTHR31214:SF2">
    <property type="entry name" value="PROTEIN FAM221A"/>
    <property type="match status" value="1"/>
</dbReference>
<evidence type="ECO:0000256" key="1">
    <source>
        <dbReference type="ARBA" id="ARBA00011026"/>
    </source>
</evidence>
<dbReference type="Pfam" id="PF14753">
    <property type="entry name" value="FAM221"/>
    <property type="match status" value="1"/>
</dbReference>
<protein>
    <recommendedName>
        <fullName evidence="2">Protein FAM221A</fullName>
    </recommendedName>
</protein>
<evidence type="ECO:0000313" key="4">
    <source>
        <dbReference type="EMBL" id="KAK3241166.1"/>
    </source>
</evidence>
<feature type="compositionally biased region" description="Pro residues" evidence="3">
    <location>
        <begin position="63"/>
        <end position="81"/>
    </location>
</feature>
<sequence length="170" mass="19301">MSDFKSSLKLLKNKREVRRLSTPSTSQSEGSVSRPGSSEQAATGSKEPIYMVKLEMEVEFGDHPPPAPDGTPAMRVPPEPMGLPCKTRTRTVLRWGCNDCGKECVPVRDESRCMCGHRLREHAKSEEERPFKCNRNGCRCKHFFYIVAEGSWILRCRCKDHLGQMRSPIF</sequence>
<organism evidence="4 5">
    <name type="scientific">Cymbomonas tetramitiformis</name>
    <dbReference type="NCBI Taxonomy" id="36881"/>
    <lineage>
        <taxon>Eukaryota</taxon>
        <taxon>Viridiplantae</taxon>
        <taxon>Chlorophyta</taxon>
        <taxon>Pyramimonadophyceae</taxon>
        <taxon>Pyramimonadales</taxon>
        <taxon>Pyramimonadaceae</taxon>
        <taxon>Cymbomonas</taxon>
    </lineage>
</organism>
<dbReference type="InterPro" id="IPR026755">
    <property type="entry name" value="Fam221a/b"/>
</dbReference>
<comment type="caution">
    <text evidence="4">The sequence shown here is derived from an EMBL/GenBank/DDBJ whole genome shotgun (WGS) entry which is preliminary data.</text>
</comment>
<reference evidence="4 5" key="1">
    <citation type="journal article" date="2015" name="Genome Biol. Evol.">
        <title>Comparative Genomics of a Bacterivorous Green Alga Reveals Evolutionary Causalities and Consequences of Phago-Mixotrophic Mode of Nutrition.</title>
        <authorList>
            <person name="Burns J.A."/>
            <person name="Paasch A."/>
            <person name="Narechania A."/>
            <person name="Kim E."/>
        </authorList>
    </citation>
    <scope>NUCLEOTIDE SEQUENCE [LARGE SCALE GENOMIC DNA]</scope>
    <source>
        <strain evidence="4 5">PLY_AMNH</strain>
    </source>
</reference>
<feature type="compositionally biased region" description="Polar residues" evidence="3">
    <location>
        <begin position="21"/>
        <end position="43"/>
    </location>
</feature>
<dbReference type="Proteomes" id="UP001190700">
    <property type="component" value="Unassembled WGS sequence"/>
</dbReference>
<keyword evidence="5" id="KW-1185">Reference proteome</keyword>
<evidence type="ECO:0000256" key="3">
    <source>
        <dbReference type="SAM" id="MobiDB-lite"/>
    </source>
</evidence>
<proteinExistence type="inferred from homology"/>